<evidence type="ECO:0000313" key="8">
    <source>
        <dbReference type="Proteomes" id="UP000244932"/>
    </source>
</evidence>
<sequence length="303" mass="32597">MKFALLLTAALAAAPFANAQAQLDRAEAGAYRIDLAGSMRMRTQRMLRNACYVAMDVDVEGNGQALNADIAGMTETQATLLDGNEEIGLTAERSPIIRRELSNIAETNWAQYQIYPLYIAARGYAEGTELEDMARISGRLVEEVNGLVASMEEKYSRASVLPADQSRTLNVMGRQRMLSQLLAAQHCLLAQSDDPMTMQGELAATFATLVGALADLRTGNLDNRIVEPLPEVATVLNCAHETFTGISAIVQSAIMGETPDAAKLAEMQRLSDQMMAQSNEALQMATALFSGGEPIAVQSCTAT</sequence>
<evidence type="ECO:0000256" key="5">
    <source>
        <dbReference type="SAM" id="SignalP"/>
    </source>
</evidence>
<keyword evidence="8" id="KW-1185">Reference proteome</keyword>
<protein>
    <recommendedName>
        <fullName evidence="6">NarX-like N-terminal domain-containing protein</fullName>
    </recommendedName>
</protein>
<feature type="signal peptide" evidence="5">
    <location>
        <begin position="1"/>
        <end position="19"/>
    </location>
</feature>
<dbReference type="InterPro" id="IPR029095">
    <property type="entry name" value="NarX-like_N"/>
</dbReference>
<evidence type="ECO:0000256" key="4">
    <source>
        <dbReference type="ARBA" id="ARBA00023136"/>
    </source>
</evidence>
<accession>A0A2R8A8G5</accession>
<dbReference type="Proteomes" id="UP000244932">
    <property type="component" value="Unassembled WGS sequence"/>
</dbReference>
<keyword evidence="5" id="KW-0732">Signal</keyword>
<keyword evidence="2" id="KW-0812">Transmembrane</keyword>
<feature type="domain" description="NarX-like N-terminal" evidence="6">
    <location>
        <begin position="23"/>
        <end position="106"/>
    </location>
</feature>
<dbReference type="AlphaFoldDB" id="A0A2R8A8G5"/>
<evidence type="ECO:0000256" key="2">
    <source>
        <dbReference type="ARBA" id="ARBA00022692"/>
    </source>
</evidence>
<evidence type="ECO:0000313" key="7">
    <source>
        <dbReference type="EMBL" id="SPF28529.1"/>
    </source>
</evidence>
<evidence type="ECO:0000256" key="3">
    <source>
        <dbReference type="ARBA" id="ARBA00022989"/>
    </source>
</evidence>
<dbReference type="OrthoDB" id="952521at2"/>
<dbReference type="GO" id="GO:0016020">
    <property type="term" value="C:membrane"/>
    <property type="evidence" value="ECO:0007669"/>
    <property type="project" value="UniProtKB-SubCell"/>
</dbReference>
<dbReference type="EMBL" id="OMKW01000001">
    <property type="protein sequence ID" value="SPF28529.1"/>
    <property type="molecule type" value="Genomic_DNA"/>
</dbReference>
<keyword evidence="4" id="KW-0472">Membrane</keyword>
<keyword evidence="3" id="KW-1133">Transmembrane helix</keyword>
<proteinExistence type="predicted"/>
<dbReference type="Pfam" id="PF13675">
    <property type="entry name" value="PilJ"/>
    <property type="match status" value="1"/>
</dbReference>
<evidence type="ECO:0000256" key="1">
    <source>
        <dbReference type="ARBA" id="ARBA00004141"/>
    </source>
</evidence>
<evidence type="ECO:0000259" key="6">
    <source>
        <dbReference type="Pfam" id="PF13675"/>
    </source>
</evidence>
<name>A0A2R8A8G5_9RHOB</name>
<gene>
    <name evidence="7" type="ORF">POI8812_00830</name>
</gene>
<reference evidence="7 8" key="1">
    <citation type="submission" date="2018-03" db="EMBL/GenBank/DDBJ databases">
        <authorList>
            <person name="Keele B.F."/>
        </authorList>
    </citation>
    <scope>NUCLEOTIDE SEQUENCE [LARGE SCALE GENOMIC DNA]</scope>
    <source>
        <strain evidence="7 8">CeCT 8812</strain>
    </source>
</reference>
<dbReference type="RefSeq" id="WP_108781220.1">
    <property type="nucleotide sequence ID" value="NZ_OMKW01000001.1"/>
</dbReference>
<organism evidence="7 8">
    <name type="scientific">Pontivivens insulae</name>
    <dbReference type="NCBI Taxonomy" id="1639689"/>
    <lineage>
        <taxon>Bacteria</taxon>
        <taxon>Pseudomonadati</taxon>
        <taxon>Pseudomonadota</taxon>
        <taxon>Alphaproteobacteria</taxon>
        <taxon>Rhodobacterales</taxon>
        <taxon>Paracoccaceae</taxon>
        <taxon>Pontivivens</taxon>
    </lineage>
</organism>
<comment type="subcellular location">
    <subcellularLocation>
        <location evidence="1">Membrane</location>
        <topology evidence="1">Multi-pass membrane protein</topology>
    </subcellularLocation>
</comment>
<feature type="chain" id="PRO_5015313148" description="NarX-like N-terminal domain-containing protein" evidence="5">
    <location>
        <begin position="20"/>
        <end position="303"/>
    </location>
</feature>